<organism evidence="1 2">
    <name type="scientific">Aeromicrobium panaciterrae</name>
    <dbReference type="NCBI Taxonomy" id="363861"/>
    <lineage>
        <taxon>Bacteria</taxon>
        <taxon>Bacillati</taxon>
        <taxon>Actinomycetota</taxon>
        <taxon>Actinomycetes</taxon>
        <taxon>Propionibacteriales</taxon>
        <taxon>Nocardioidaceae</taxon>
        <taxon>Aeromicrobium</taxon>
    </lineage>
</organism>
<gene>
    <name evidence="1" type="ORF">J2X11_001403</name>
</gene>
<dbReference type="Proteomes" id="UP001257739">
    <property type="component" value="Unassembled WGS sequence"/>
</dbReference>
<evidence type="ECO:0000313" key="1">
    <source>
        <dbReference type="EMBL" id="MDR7086564.1"/>
    </source>
</evidence>
<dbReference type="EMBL" id="JAVDWH010000001">
    <property type="protein sequence ID" value="MDR7086564.1"/>
    <property type="molecule type" value="Genomic_DNA"/>
</dbReference>
<dbReference type="SUPFAM" id="SSF56281">
    <property type="entry name" value="Metallo-hydrolase/oxidoreductase"/>
    <property type="match status" value="1"/>
</dbReference>
<proteinExistence type="predicted"/>
<dbReference type="Gene3D" id="3.60.15.10">
    <property type="entry name" value="Ribonuclease Z/Hydroxyacylglutathione hydrolase-like"/>
    <property type="match status" value="1"/>
</dbReference>
<comment type="caution">
    <text evidence="1">The sequence shown here is derived from an EMBL/GenBank/DDBJ whole genome shotgun (WGS) entry which is preliminary data.</text>
</comment>
<dbReference type="RefSeq" id="WP_309968629.1">
    <property type="nucleotide sequence ID" value="NZ_JAVDWH010000001.1"/>
</dbReference>
<protein>
    <submittedName>
        <fullName evidence="1">Glyoxylase-like metal-dependent hydrolase (Beta-lactamase superfamily II)</fullName>
    </submittedName>
</protein>
<dbReference type="InterPro" id="IPR036866">
    <property type="entry name" value="RibonucZ/Hydroxyglut_hydro"/>
</dbReference>
<accession>A0ABU1UMZ9</accession>
<name>A0ABU1UMZ9_9ACTN</name>
<reference evidence="1 2" key="1">
    <citation type="submission" date="2023-07" db="EMBL/GenBank/DDBJ databases">
        <title>Sorghum-associated microbial communities from plants grown in Nebraska, USA.</title>
        <authorList>
            <person name="Schachtman D."/>
        </authorList>
    </citation>
    <scope>NUCLEOTIDE SEQUENCE [LARGE SCALE GENOMIC DNA]</scope>
    <source>
        <strain evidence="1 2">BE248</strain>
    </source>
</reference>
<sequence length="138" mass="14493">MSDNAESPYEVGGTERTLTYSPRRITIDDGTEIVHESLGGTLVSAWAGDLGEQYVEVVHLGHGPSGGELVLVLPDRNVVVIGDLYAASPAGATPTWAEAVDLTLGLTTLSTKILSSSGPVTRDELEAFHQQLLGVLHG</sequence>
<evidence type="ECO:0000313" key="2">
    <source>
        <dbReference type="Proteomes" id="UP001257739"/>
    </source>
</evidence>
<keyword evidence="2" id="KW-1185">Reference proteome</keyword>